<evidence type="ECO:0000313" key="3">
    <source>
        <dbReference type="Proteomes" id="UP000176409"/>
    </source>
</evidence>
<dbReference type="AlphaFoldDB" id="A0A1F6B0S5"/>
<dbReference type="InterPro" id="IPR047140">
    <property type="entry name" value="LabA"/>
</dbReference>
<dbReference type="InterPro" id="IPR021139">
    <property type="entry name" value="NYN"/>
</dbReference>
<comment type="caution">
    <text evidence="2">The sequence shown here is derived from an EMBL/GenBank/DDBJ whole genome shotgun (WGS) entry which is preliminary data.</text>
</comment>
<dbReference type="GO" id="GO:0004540">
    <property type="term" value="F:RNA nuclease activity"/>
    <property type="evidence" value="ECO:0007669"/>
    <property type="project" value="InterPro"/>
</dbReference>
<evidence type="ECO:0000259" key="1">
    <source>
        <dbReference type="Pfam" id="PF01936"/>
    </source>
</evidence>
<dbReference type="PANTHER" id="PTHR35458:SF2">
    <property type="entry name" value="SLR0755 PROTEIN"/>
    <property type="match status" value="1"/>
</dbReference>
<dbReference type="Gene3D" id="3.40.50.1010">
    <property type="entry name" value="5'-nuclease"/>
    <property type="match status" value="1"/>
</dbReference>
<proteinExistence type="predicted"/>
<sequence length="175" mass="20040">MKKQPAGNYAFLDSQNVHLGVKSQGWSLDFGRFRVYLRDKYQVEKAFACIGYVEGNQLLYTELQKAGYILIFKPTLTYRDAKGVLQRKGNVDAEVVLHAMIEYDHYAKAVIVTGDGDFHCLIEHLELKGKLGKIVVPNHRFSSLLRRFSPYIVNIALLRDKLERRKQKKRGIPAG</sequence>
<evidence type="ECO:0000313" key="2">
    <source>
        <dbReference type="EMBL" id="OGG30167.1"/>
    </source>
</evidence>
<organism evidence="2 3">
    <name type="scientific">Candidatus Gottesmanbacteria bacterium RIFCSPLOWO2_01_FULL_49_10</name>
    <dbReference type="NCBI Taxonomy" id="1798396"/>
    <lineage>
        <taxon>Bacteria</taxon>
        <taxon>Candidatus Gottesmaniibacteriota</taxon>
    </lineage>
</organism>
<dbReference type="EMBL" id="MFJZ01000029">
    <property type="protein sequence ID" value="OGG30167.1"/>
    <property type="molecule type" value="Genomic_DNA"/>
</dbReference>
<dbReference type="STRING" id="1798396.A2973_04670"/>
<feature type="domain" description="NYN" evidence="1">
    <location>
        <begin position="11"/>
        <end position="147"/>
    </location>
</feature>
<dbReference type="Proteomes" id="UP000176409">
    <property type="component" value="Unassembled WGS sequence"/>
</dbReference>
<reference evidence="2 3" key="1">
    <citation type="journal article" date="2016" name="Nat. Commun.">
        <title>Thousands of microbial genomes shed light on interconnected biogeochemical processes in an aquifer system.</title>
        <authorList>
            <person name="Anantharaman K."/>
            <person name="Brown C.T."/>
            <person name="Hug L.A."/>
            <person name="Sharon I."/>
            <person name="Castelle C.J."/>
            <person name="Probst A.J."/>
            <person name="Thomas B.C."/>
            <person name="Singh A."/>
            <person name="Wilkins M.J."/>
            <person name="Karaoz U."/>
            <person name="Brodie E.L."/>
            <person name="Williams K.H."/>
            <person name="Hubbard S.S."/>
            <person name="Banfield J.F."/>
        </authorList>
    </citation>
    <scope>NUCLEOTIDE SEQUENCE [LARGE SCALE GENOMIC DNA]</scope>
</reference>
<accession>A0A1F6B0S5</accession>
<dbReference type="Pfam" id="PF01936">
    <property type="entry name" value="NYN"/>
    <property type="match status" value="1"/>
</dbReference>
<name>A0A1F6B0S5_9BACT</name>
<dbReference type="PANTHER" id="PTHR35458">
    <property type="entry name" value="SLR0755 PROTEIN"/>
    <property type="match status" value="1"/>
</dbReference>
<protein>
    <recommendedName>
        <fullName evidence="1">NYN domain-containing protein</fullName>
    </recommendedName>
</protein>
<gene>
    <name evidence="2" type="ORF">A2973_04670</name>
</gene>